<dbReference type="VEuPathDB" id="FungiDB:H310_14387"/>
<dbReference type="PANTHER" id="PTHR24198">
    <property type="entry name" value="ANKYRIN REPEAT AND PROTEIN KINASE DOMAIN-CONTAINING PROTEIN"/>
    <property type="match status" value="1"/>
</dbReference>
<dbReference type="InterPro" id="IPR012317">
    <property type="entry name" value="Poly(ADP-ribose)pol_cat_dom"/>
</dbReference>
<dbReference type="EC" id="2.4.2.-" evidence="10"/>
<evidence type="ECO:0000256" key="11">
    <source>
        <dbReference type="SAM" id="MobiDB-lite"/>
    </source>
</evidence>
<evidence type="ECO:0000256" key="3">
    <source>
        <dbReference type="ARBA" id="ARBA00022679"/>
    </source>
</evidence>
<keyword evidence="2 10" id="KW-0328">Glycosyltransferase</keyword>
<sequence length="2575" mass="280577">MAPRTKRTKQVKRKAPGAKASEPATPPSVKTVAYDEDGVNTLFEAMSVVAVRCDDDEHGERFWIAQLLDDTIEDMLDDASAHVNVLYFDKVVADNMYHVGNYDAIPVQAIMCEIQLDEPSPGEFKLPKRHLERIQSILAKVDAGEQVPDEMLQPLKKRRTAFAAAEATTKPTSTPTATAAAIKTDKWSGLPKRIVQVRDAENFTDDAMTGNHAFRSKCSDVVSSAKELIRAVLVGDHHLLESVVQKPALHRHMHTFFVTRSAGVPKTALHYAIERADLKAISALVAAAKVDKAKFAKKPVCALVTLDTGKHTSSFSDYNRRALNASRGGKEGNNALLKDETGSVAPLITTRGIDSNLERFLWENPTTTYEMIMLIYPGDSWVQHSATHIPCLARSGNYVLLSKLVAILVARGGWGYNNLHSQVLGSPPLEPFKKVSVLKKGSQHAIRPLHFAAINPNPAHLETLMAELDQVGLGQVDAGNWATIHYAAACQGSEPLKRLLQAGVDVSLRTKSKDTPLTIAARLGRLDNVKLLLEHSATDVAAAVESAAWLGFRPLHYAAQNGHDQVVMFLLAKGANANAGTSGKESPLALAAEAGHLNCVQALLQHKGIAVDVFNKVRRTPLMVAVMNGHVQVAVALLNAGANANAVDTSLNSVMHYAAGYGWLSCVKLLVAVDAAAWFRNAWGYSPMAVAALKGRYDVSRYLVAIAPAHEHAIDFRDANGATMLFLQCKLAETIDEIEFLLANGASPNVPTSAFEFPLQQVLQRLPNDELDSFLVSIGTLLIKHKAHITHDDMRHVGQPLALAMAKKHRRFFDQFLPHSDLTALGPNGQNLWMEAVHHDPEYLTAMVETAPSFPIVQDMNANNWFHYLVDVAATAHSIETIQAIVKKLTKAEMAAAMSDVNADGFTPLMALVQHERPTKAGVDYVADDRRYCALLRLYLQHSVNVESVVTFGKVDPCDRAKRLTSSNETVLHLAAARRLSPSTGWKGDDVLHIVLECGPKWTKSTVNVVSVSKKSALLLASENGHALGVQALLKKHADPNFYLSDKANNIEGVTPLFAAVSNGHTEIARLLLEHGANPSFTEGEGLQTPLHVALQRNDAAITEVLLTHGADVCALNQAGLSALSSAILQGFSVTKADLHENEVHFGLAYNTRAKDGWDFLCVEDRVSKAKVVDGSAKQQGNEASHASKSPRKATGKRVNDDDNGPDKENASTTSTAQADMVETPETASRLRKRSAISVLLQHSSSAPAIGLGDTRGRTPLHFACANRDVHLLRALLLLSKAAINAPDHLKRTPLHFAVNAAVMTPDATFDVESVLLLHGANVNAVDSFGFSALHFALQKVNLDWHTDNPTKSADDFKRYMEIVPAPTTDPIETVGNLTLVDGIQVDGQDLLGRSCLHLGAATGAVVSTLRMLQMAPPSLLEVVNHRGDTALGIAMKYGRKEVVTNLIQHGANIHVQFTQDRSRFGLYCYAVGRKWQGVCHMLLNAGYCRRQAVEDSIRSHGFQLTQNLITGLLNTKDRTLTQTNADGQTLLHVLAQQAVEFEGIVRTIAWQLVDAGVSVSESTARGETALHFAAVHGNLNLMRFLLHLDAKLAHQLTHANESPLVYAFKNVKTPTKHASPDFSTVVRSLVFLGRVGANVDQADADGQTVLTLLLDRFFARPTTDSSQLELLDLVDYLLSTCRVSPNGRYTTGLPIVCSPQTTDVVTSVTPLIRAVHIPSVYLREHTLAMLLHHGAKIQDTDSQGNTVLMHAIVRNHLDDLRICLGGVSHAERATATLQDDASGARVTKVWTIHVSSSDKTSALNVSNAFGETALHLAVQPRAHGSFENVAIVDLLLQENVKVNALDKRKKSALDLAKEQPSGVLLQRLTNTSAPPIRSATPITFADVPPVDHDATVYLNQCQAQGLVQTVPIPLAKSSICQAGPKASVHVDGAIEYSVVLTKVDVQSGQHGVNVFYRMQVVHNEVQNVYVLFTNWGRVGESGKYQHTPFSDAASAVDEFKKIFKSKTGNVFDRVAVHVDNGGDAFEKKNGKYMLNPRRLERHVYDAKVTEPFHGQASAVASALDAGVQQVLGVVTDIRCLEEAASAYNHSLDDIPLVELQPSLLVTALDRLNEIKTSLHENAAVLKKMKSTDAPLEPTAIAALADTWRAASEAVAEKSSRYYELVPRSDASSDTALAAFMSEDDVNKEITRVRQLLEIAETSKIILGAKSVATNRHPLDYCYDALQVHLAPSSTAEFDMISRYFERGIHSKTKAYKVSRAFKVHRKGEAERMESLTVPGHHTLLWHGTKKTNLMGILSRGLRIAPPEAPVTGYAFGKGIYFADASEKSLKYCGGNPYTLSDKRKVHYMLLCDVALGNLHKVVESEYREAAADGTHSTFAMAKYQPNPAGTLVTSMGAYQIPLGKLQQVGVEMSYPSAWAIGNAPDVSDKLGNTSWKFQANQLERDGQALLDKALATGQTKIAWEKSSEVSLRPLHIFGLRWEVPQKAVVEVERKEFHVNGRDRAVHCKVTIELGNKSTYSYSAHKYFDVLATEALPTGFTFQPATPALSHNEYIVYNEAQVQIAYLVEVEVVAR</sequence>
<dbReference type="OrthoDB" id="74001at2759"/>
<feature type="repeat" description="ANK" evidence="9">
    <location>
        <begin position="1290"/>
        <end position="1328"/>
    </location>
</feature>
<dbReference type="PANTHER" id="PTHR24198:SF165">
    <property type="entry name" value="ANKYRIN REPEAT-CONTAINING PROTEIN-RELATED"/>
    <property type="match status" value="1"/>
</dbReference>
<feature type="repeat" description="ANK" evidence="9">
    <location>
        <begin position="1810"/>
        <end position="1848"/>
    </location>
</feature>
<dbReference type="GO" id="GO:0003950">
    <property type="term" value="F:NAD+ poly-ADP-ribosyltransferase activity"/>
    <property type="evidence" value="ECO:0007669"/>
    <property type="project" value="UniProtKB-UniRule"/>
</dbReference>
<dbReference type="InterPro" id="IPR004102">
    <property type="entry name" value="Poly(ADP-ribose)pol_reg_dom"/>
</dbReference>
<keyword evidence="7 9" id="KW-0040">ANK repeat</keyword>
<evidence type="ECO:0000256" key="6">
    <source>
        <dbReference type="ARBA" id="ARBA00023027"/>
    </source>
</evidence>
<dbReference type="InterPro" id="IPR036616">
    <property type="entry name" value="Poly(ADP-ribose)pol_reg_dom_sf"/>
</dbReference>
<dbReference type="Pfam" id="PF02877">
    <property type="entry name" value="PARP_reg"/>
    <property type="match status" value="1"/>
</dbReference>
<dbReference type="Pfam" id="PF05406">
    <property type="entry name" value="WGR"/>
    <property type="match status" value="1"/>
</dbReference>
<dbReference type="eggNOG" id="KOG1037">
    <property type="taxonomic scope" value="Eukaryota"/>
</dbReference>
<dbReference type="CDD" id="cd07997">
    <property type="entry name" value="WGR_PARP"/>
    <property type="match status" value="1"/>
</dbReference>
<dbReference type="PROSITE" id="PS50297">
    <property type="entry name" value="ANK_REP_REGION"/>
    <property type="match status" value="7"/>
</dbReference>
<dbReference type="Pfam" id="PF00023">
    <property type="entry name" value="Ank"/>
    <property type="match status" value="4"/>
</dbReference>
<comment type="subcellular location">
    <subcellularLocation>
        <location evidence="1">Nucleus</location>
    </subcellularLocation>
</comment>
<feature type="compositionally biased region" description="Polar residues" evidence="11">
    <location>
        <begin position="1177"/>
        <end position="1188"/>
    </location>
</feature>
<dbReference type="SUPFAM" id="SSF47587">
    <property type="entry name" value="Domain of poly(ADP-ribose) polymerase"/>
    <property type="match status" value="1"/>
</dbReference>
<accession>A0A024T9V6</accession>
<evidence type="ECO:0000259" key="14">
    <source>
        <dbReference type="PROSITE" id="PS51977"/>
    </source>
</evidence>
<dbReference type="InterPro" id="IPR036770">
    <property type="entry name" value="Ankyrin_rpt-contain_sf"/>
</dbReference>
<dbReference type="PROSITE" id="PS51059">
    <property type="entry name" value="PARP_CATALYTIC"/>
    <property type="match status" value="1"/>
</dbReference>
<dbReference type="Pfam" id="PF12796">
    <property type="entry name" value="Ank_2"/>
    <property type="match status" value="4"/>
</dbReference>
<feature type="repeat" description="ANK" evidence="9">
    <location>
        <begin position="1256"/>
        <end position="1289"/>
    </location>
</feature>
<evidence type="ECO:0000313" key="15">
    <source>
        <dbReference type="EMBL" id="ETV90895.1"/>
    </source>
</evidence>
<dbReference type="PROSITE" id="PS51060">
    <property type="entry name" value="PARP_ALPHA_HD"/>
    <property type="match status" value="1"/>
</dbReference>
<evidence type="ECO:0000256" key="9">
    <source>
        <dbReference type="PROSITE-ProRule" id="PRU00023"/>
    </source>
</evidence>
<dbReference type="SUPFAM" id="SSF48403">
    <property type="entry name" value="Ankyrin repeat"/>
    <property type="match status" value="4"/>
</dbReference>
<dbReference type="GeneID" id="20091437"/>
<feature type="domain" description="WGR" evidence="14">
    <location>
        <begin position="1926"/>
        <end position="2033"/>
    </location>
</feature>
<feature type="repeat" description="ANK" evidence="9">
    <location>
        <begin position="1566"/>
        <end position="1593"/>
    </location>
</feature>
<evidence type="ECO:0000256" key="5">
    <source>
        <dbReference type="ARBA" id="ARBA00022737"/>
    </source>
</evidence>
<dbReference type="SMART" id="SM00773">
    <property type="entry name" value="WGR"/>
    <property type="match status" value="1"/>
</dbReference>
<dbReference type="Pfam" id="PF00644">
    <property type="entry name" value="PARP"/>
    <property type="match status" value="1"/>
</dbReference>
<dbReference type="EMBL" id="KI914019">
    <property type="protein sequence ID" value="ETV90895.1"/>
    <property type="molecule type" value="Genomic_DNA"/>
</dbReference>
<feature type="repeat" description="ANK" evidence="9">
    <location>
        <begin position="617"/>
        <end position="649"/>
    </location>
</feature>
<dbReference type="PROSITE" id="PS50088">
    <property type="entry name" value="ANK_REPEAT"/>
    <property type="match status" value="9"/>
</dbReference>
<reference evidence="15" key="1">
    <citation type="submission" date="2013-12" db="EMBL/GenBank/DDBJ databases">
        <title>The Genome Sequence of Aphanomyces invadans NJM9701.</title>
        <authorList>
            <consortium name="The Broad Institute Genomics Platform"/>
            <person name="Russ C."/>
            <person name="Tyler B."/>
            <person name="van West P."/>
            <person name="Dieguez-Uribeondo J."/>
            <person name="Young S.K."/>
            <person name="Zeng Q."/>
            <person name="Gargeya S."/>
            <person name="Fitzgerald M."/>
            <person name="Abouelleil A."/>
            <person name="Alvarado L."/>
            <person name="Chapman S.B."/>
            <person name="Gainer-Dewar J."/>
            <person name="Goldberg J."/>
            <person name="Griggs A."/>
            <person name="Gujja S."/>
            <person name="Hansen M."/>
            <person name="Howarth C."/>
            <person name="Imamovic A."/>
            <person name="Ireland A."/>
            <person name="Larimer J."/>
            <person name="McCowan C."/>
            <person name="Murphy C."/>
            <person name="Pearson M."/>
            <person name="Poon T.W."/>
            <person name="Priest M."/>
            <person name="Roberts A."/>
            <person name="Saif S."/>
            <person name="Shea T."/>
            <person name="Sykes S."/>
            <person name="Wortman J."/>
            <person name="Nusbaum C."/>
            <person name="Birren B."/>
        </authorList>
    </citation>
    <scope>NUCLEOTIDE SEQUENCE [LARGE SCALE GENOMIC DNA]</scope>
    <source>
        <strain evidence="15">NJM9701</strain>
    </source>
</reference>
<name>A0A024T9V6_9STRA</name>
<evidence type="ECO:0000256" key="10">
    <source>
        <dbReference type="RuleBase" id="RU362114"/>
    </source>
</evidence>
<feature type="domain" description="PARP alpha-helical" evidence="13">
    <location>
        <begin position="2061"/>
        <end position="2207"/>
    </location>
</feature>
<dbReference type="SMART" id="SM00248">
    <property type="entry name" value="ANK"/>
    <property type="match status" value="23"/>
</dbReference>
<evidence type="ECO:0000259" key="12">
    <source>
        <dbReference type="PROSITE" id="PS51059"/>
    </source>
</evidence>
<dbReference type="Gene3D" id="1.20.142.10">
    <property type="entry name" value="Poly(ADP-ribose) polymerase, regulatory domain"/>
    <property type="match status" value="1"/>
</dbReference>
<evidence type="ECO:0000256" key="7">
    <source>
        <dbReference type="ARBA" id="ARBA00023043"/>
    </source>
</evidence>
<dbReference type="GO" id="GO:0005737">
    <property type="term" value="C:cytoplasm"/>
    <property type="evidence" value="ECO:0007669"/>
    <property type="project" value="TreeGrafter"/>
</dbReference>
<dbReference type="InterPro" id="IPR036930">
    <property type="entry name" value="WGR_dom_sf"/>
</dbReference>
<dbReference type="InterPro" id="IPR002110">
    <property type="entry name" value="Ankyrin_rpt"/>
</dbReference>
<evidence type="ECO:0000256" key="4">
    <source>
        <dbReference type="ARBA" id="ARBA00022695"/>
    </source>
</evidence>
<feature type="repeat" description="ANK" evidence="9">
    <location>
        <begin position="1052"/>
        <end position="1084"/>
    </location>
</feature>
<evidence type="ECO:0000259" key="13">
    <source>
        <dbReference type="PROSITE" id="PS51060"/>
    </source>
</evidence>
<dbReference type="Gene3D" id="3.90.228.10">
    <property type="match status" value="1"/>
</dbReference>
<keyword evidence="8" id="KW-0539">Nucleus</keyword>
<feature type="non-terminal residue" evidence="15">
    <location>
        <position position="1"/>
    </location>
</feature>
<keyword evidence="4" id="KW-0548">Nucleotidyltransferase</keyword>
<feature type="domain" description="PARP catalytic" evidence="12">
    <location>
        <begin position="2217"/>
        <end position="2422"/>
    </location>
</feature>
<evidence type="ECO:0000256" key="8">
    <source>
        <dbReference type="ARBA" id="ARBA00023242"/>
    </source>
</evidence>
<feature type="repeat" description="ANK" evidence="9">
    <location>
        <begin position="1086"/>
        <end position="1118"/>
    </location>
</feature>
<dbReference type="SUPFAM" id="SSF56399">
    <property type="entry name" value="ADP-ribosylation"/>
    <property type="match status" value="1"/>
</dbReference>
<dbReference type="InterPro" id="IPR008893">
    <property type="entry name" value="WGR_domain"/>
</dbReference>
<feature type="compositionally biased region" description="Basic residues" evidence="11">
    <location>
        <begin position="1"/>
        <end position="16"/>
    </location>
</feature>
<dbReference type="PRINTS" id="PR01415">
    <property type="entry name" value="ANKYRIN"/>
</dbReference>
<dbReference type="RefSeq" id="XP_008880460.1">
    <property type="nucleotide sequence ID" value="XM_008882238.1"/>
</dbReference>
<dbReference type="GO" id="GO:0005634">
    <property type="term" value="C:nucleus"/>
    <property type="evidence" value="ECO:0007669"/>
    <property type="project" value="UniProtKB-SubCell"/>
</dbReference>
<evidence type="ECO:0000256" key="1">
    <source>
        <dbReference type="ARBA" id="ARBA00004123"/>
    </source>
</evidence>
<feature type="region of interest" description="Disordered" evidence="11">
    <location>
        <begin position="1172"/>
        <end position="1229"/>
    </location>
</feature>
<keyword evidence="6 10" id="KW-0520">NAD</keyword>
<feature type="compositionally biased region" description="Basic and acidic residues" evidence="11">
    <location>
        <begin position="1198"/>
        <end position="1210"/>
    </location>
</feature>
<feature type="repeat" description="ANK" evidence="9">
    <location>
        <begin position="1427"/>
        <end position="1459"/>
    </location>
</feature>
<dbReference type="GO" id="GO:0016779">
    <property type="term" value="F:nucleotidyltransferase activity"/>
    <property type="evidence" value="ECO:0007669"/>
    <property type="project" value="UniProtKB-KW"/>
</dbReference>
<feature type="region of interest" description="Disordered" evidence="11">
    <location>
        <begin position="1"/>
        <end position="29"/>
    </location>
</feature>
<feature type="repeat" description="ANK" evidence="9">
    <location>
        <begin position="550"/>
        <end position="582"/>
    </location>
</feature>
<organism evidence="15">
    <name type="scientific">Aphanomyces invadans</name>
    <dbReference type="NCBI Taxonomy" id="157072"/>
    <lineage>
        <taxon>Eukaryota</taxon>
        <taxon>Sar</taxon>
        <taxon>Stramenopiles</taxon>
        <taxon>Oomycota</taxon>
        <taxon>Saprolegniomycetes</taxon>
        <taxon>Saprolegniales</taxon>
        <taxon>Verrucalvaceae</taxon>
        <taxon>Aphanomyces</taxon>
    </lineage>
</organism>
<dbReference type="Gene3D" id="1.25.40.20">
    <property type="entry name" value="Ankyrin repeat-containing domain"/>
    <property type="match status" value="8"/>
</dbReference>
<protein>
    <recommendedName>
        <fullName evidence="10">Poly [ADP-ribose] polymerase</fullName>
        <shortName evidence="10">PARP</shortName>
        <ecNumber evidence="10">2.4.2.-</ecNumber>
    </recommendedName>
</protein>
<dbReference type="Gene3D" id="2.20.140.10">
    <property type="entry name" value="WGR domain"/>
    <property type="match status" value="1"/>
</dbReference>
<keyword evidence="5" id="KW-0677">Repeat</keyword>
<keyword evidence="3 10" id="KW-0808">Transferase</keyword>
<dbReference type="SUPFAM" id="SSF142921">
    <property type="entry name" value="WGR domain-like"/>
    <property type="match status" value="1"/>
</dbReference>
<dbReference type="eggNOG" id="KOG4177">
    <property type="taxonomic scope" value="Eukaryota"/>
</dbReference>
<dbReference type="PROSITE" id="PS51977">
    <property type="entry name" value="WGR"/>
    <property type="match status" value="1"/>
</dbReference>
<gene>
    <name evidence="15" type="ORF">H310_14387</name>
</gene>
<evidence type="ECO:0000256" key="2">
    <source>
        <dbReference type="ARBA" id="ARBA00022676"/>
    </source>
</evidence>
<proteinExistence type="predicted"/>